<organism evidence="5 6">
    <name type="scientific">Shimia isoporae</name>
    <dbReference type="NCBI Taxonomy" id="647720"/>
    <lineage>
        <taxon>Bacteria</taxon>
        <taxon>Pseudomonadati</taxon>
        <taxon>Pseudomonadota</taxon>
        <taxon>Alphaproteobacteria</taxon>
        <taxon>Rhodobacterales</taxon>
        <taxon>Roseobacteraceae</taxon>
    </lineage>
</organism>
<evidence type="ECO:0000256" key="4">
    <source>
        <dbReference type="ARBA" id="ARBA00022833"/>
    </source>
</evidence>
<dbReference type="Gene3D" id="3.20.20.70">
    <property type="entry name" value="Aldolase class I"/>
    <property type="match status" value="1"/>
</dbReference>
<keyword evidence="3" id="KW-0479">Metal-binding</keyword>
<dbReference type="EMBL" id="SMGR01000003">
    <property type="protein sequence ID" value="TCL00463.1"/>
    <property type="molecule type" value="Genomic_DNA"/>
</dbReference>
<dbReference type="InterPro" id="IPR008567">
    <property type="entry name" value="BKACE"/>
</dbReference>
<evidence type="ECO:0000256" key="1">
    <source>
        <dbReference type="ARBA" id="ARBA00001947"/>
    </source>
</evidence>
<dbReference type="GO" id="GO:0043720">
    <property type="term" value="F:3-keto-5-aminohexanoate cleavage activity"/>
    <property type="evidence" value="ECO:0007669"/>
    <property type="project" value="InterPro"/>
</dbReference>
<comment type="cofactor">
    <cofactor evidence="1">
        <name>Zn(2+)</name>
        <dbReference type="ChEBI" id="CHEBI:29105"/>
    </cofactor>
</comment>
<sequence>MSDSYNSQQLTQGKRIVAPLHKATPRITVAPTGARRQKTDHSALPLTISEIAETARDCDRAGADGIHLHVRNSDGSHSLDTGLYREAIGEIERLAPDMSVQITTEAAGLFEVPAQLACLSDLAPAAASISVREIMRAPDLARRVYATANDAGTEVQHILYDTNDIATLRHLLDNGTVPSSMRDVILVLGRYAPPRPARTTELAPFVSALGNDFPSWTVCAFGAGEHAVMLEAAAMGGHLRVGFENNICRPDGTLAASNAENIARISTALRATSRKEHTS</sequence>
<dbReference type="Proteomes" id="UP000295673">
    <property type="component" value="Unassembled WGS sequence"/>
</dbReference>
<dbReference type="RefSeq" id="WP_132861239.1">
    <property type="nucleotide sequence ID" value="NZ_SMGR01000003.1"/>
</dbReference>
<reference evidence="5 6" key="1">
    <citation type="submission" date="2019-03" db="EMBL/GenBank/DDBJ databases">
        <title>Genomic Encyclopedia of Archaeal and Bacterial Type Strains, Phase II (KMG-II): from individual species to whole genera.</title>
        <authorList>
            <person name="Goeker M."/>
        </authorList>
    </citation>
    <scope>NUCLEOTIDE SEQUENCE [LARGE SCALE GENOMIC DNA]</scope>
    <source>
        <strain evidence="5 6">DSM 26433</strain>
    </source>
</reference>
<dbReference type="PANTHER" id="PTHR37418">
    <property type="entry name" value="3-KETO-5-AMINOHEXANOATE CLEAVAGE ENZYME-RELATED"/>
    <property type="match status" value="1"/>
</dbReference>
<keyword evidence="2" id="KW-0808">Transferase</keyword>
<protein>
    <submittedName>
        <fullName evidence="5">Uncharacterized protein (DUF849 family)</fullName>
    </submittedName>
</protein>
<dbReference type="AlphaFoldDB" id="A0A4R1N410"/>
<evidence type="ECO:0000256" key="2">
    <source>
        <dbReference type="ARBA" id="ARBA00022679"/>
    </source>
</evidence>
<dbReference type="GO" id="GO:0046872">
    <property type="term" value="F:metal ion binding"/>
    <property type="evidence" value="ECO:0007669"/>
    <property type="project" value="UniProtKB-KW"/>
</dbReference>
<keyword evidence="6" id="KW-1185">Reference proteome</keyword>
<dbReference type="PANTHER" id="PTHR37418:SF2">
    <property type="entry name" value="3-KETO-5-AMINOHEXANOATE CLEAVAGE ENZYME"/>
    <property type="match status" value="1"/>
</dbReference>
<gene>
    <name evidence="5" type="ORF">BXY66_3105</name>
</gene>
<dbReference type="InterPro" id="IPR013785">
    <property type="entry name" value="Aldolase_TIM"/>
</dbReference>
<evidence type="ECO:0000313" key="5">
    <source>
        <dbReference type="EMBL" id="TCL00463.1"/>
    </source>
</evidence>
<proteinExistence type="predicted"/>
<accession>A0A4R1N410</accession>
<name>A0A4R1N410_9RHOB</name>
<dbReference type="Pfam" id="PF05853">
    <property type="entry name" value="BKACE"/>
    <property type="match status" value="1"/>
</dbReference>
<evidence type="ECO:0000256" key="3">
    <source>
        <dbReference type="ARBA" id="ARBA00022723"/>
    </source>
</evidence>
<comment type="caution">
    <text evidence="5">The sequence shown here is derived from an EMBL/GenBank/DDBJ whole genome shotgun (WGS) entry which is preliminary data.</text>
</comment>
<dbReference type="OrthoDB" id="9805277at2"/>
<evidence type="ECO:0000313" key="6">
    <source>
        <dbReference type="Proteomes" id="UP000295673"/>
    </source>
</evidence>
<keyword evidence="4" id="KW-0862">Zinc</keyword>